<accession>A0A346XYS5</accession>
<comment type="subcellular location">
    <subcellularLocation>
        <location evidence="1">Cell membrane</location>
        <topology evidence="1">Multi-pass membrane protein</topology>
    </subcellularLocation>
</comment>
<dbReference type="SUPFAM" id="SSF103473">
    <property type="entry name" value="MFS general substrate transporter"/>
    <property type="match status" value="1"/>
</dbReference>
<evidence type="ECO:0000259" key="8">
    <source>
        <dbReference type="PROSITE" id="PS50850"/>
    </source>
</evidence>
<proteinExistence type="predicted"/>
<feature type="transmembrane region" description="Helical" evidence="7">
    <location>
        <begin position="45"/>
        <end position="68"/>
    </location>
</feature>
<keyword evidence="10" id="KW-1185">Reference proteome</keyword>
<evidence type="ECO:0000256" key="7">
    <source>
        <dbReference type="SAM" id="Phobius"/>
    </source>
</evidence>
<keyword evidence="5 7" id="KW-1133">Transmembrane helix</keyword>
<dbReference type="RefSeq" id="WP_114591874.1">
    <property type="nucleotide sequence ID" value="NZ_CP031165.1"/>
</dbReference>
<evidence type="ECO:0000256" key="2">
    <source>
        <dbReference type="ARBA" id="ARBA00022448"/>
    </source>
</evidence>
<feature type="transmembrane region" description="Helical" evidence="7">
    <location>
        <begin position="214"/>
        <end position="236"/>
    </location>
</feature>
<gene>
    <name evidence="9" type="ORF">DVS28_a2693</name>
</gene>
<feature type="transmembrane region" description="Helical" evidence="7">
    <location>
        <begin position="80"/>
        <end position="104"/>
    </location>
</feature>
<dbReference type="PANTHER" id="PTHR23517:SF13">
    <property type="entry name" value="MAJOR FACILITATOR SUPERFAMILY MFS_1"/>
    <property type="match status" value="1"/>
</dbReference>
<dbReference type="GO" id="GO:0022857">
    <property type="term" value="F:transmembrane transporter activity"/>
    <property type="evidence" value="ECO:0007669"/>
    <property type="project" value="InterPro"/>
</dbReference>
<protein>
    <submittedName>
        <fullName evidence="9">Putative multidrug resistance transporter, MFS superfamily</fullName>
    </submittedName>
</protein>
<evidence type="ECO:0000313" key="9">
    <source>
        <dbReference type="EMBL" id="AXV07372.1"/>
    </source>
</evidence>
<feature type="transmembrane region" description="Helical" evidence="7">
    <location>
        <begin position="168"/>
        <end position="185"/>
    </location>
</feature>
<feature type="transmembrane region" description="Helical" evidence="7">
    <location>
        <begin position="242"/>
        <end position="265"/>
    </location>
</feature>
<feature type="transmembrane region" description="Helical" evidence="7">
    <location>
        <begin position="338"/>
        <end position="357"/>
    </location>
</feature>
<name>A0A346XYS5_9ACTN</name>
<keyword evidence="6 7" id="KW-0472">Membrane</keyword>
<feature type="domain" description="Major facilitator superfamily (MFS) profile" evidence="8">
    <location>
        <begin position="14"/>
        <end position="394"/>
    </location>
</feature>
<dbReference type="PROSITE" id="PS50850">
    <property type="entry name" value="MFS"/>
    <property type="match status" value="1"/>
</dbReference>
<dbReference type="Pfam" id="PF07690">
    <property type="entry name" value="MFS_1"/>
    <property type="match status" value="1"/>
</dbReference>
<sequence>MSRLTPRAGALTVQAKALAFVLFAVAFGTNVSTPLLLLYRERLDLSATSVTVIFAVYAAGLLPALFLAGPASDRLGRRPVVVPFVVVSVLASAMFLGASAGLWVLLLARLAQGMVSGAVFSVGSAWMGELVPDQGAASRAAATALSLGFGLGPLTAGALAQWAPAPALTPFVVHLVLMAGALAVLRRVPETLLAPRGTGPLLNLGVPRAARQPFLRFVVPAALCVFTFPSVAAVTLPLRLQAAMPGIALVVTGAAAGLALTTGAFVQRLEKRMGPALAAPAGAAAGALGLALGLVAAAVDVPWVLLPAATALGVGYGLTLAAGLTATQRLADPAARGALVSTFYAVAYLGFGVPVVISVVGEGTSFDGGLQVLLACTLAIVGLLSLRLDRATVDRPRPSAAPLTTS</sequence>
<evidence type="ECO:0000256" key="3">
    <source>
        <dbReference type="ARBA" id="ARBA00022475"/>
    </source>
</evidence>
<feature type="transmembrane region" description="Helical" evidence="7">
    <location>
        <begin position="369"/>
        <end position="388"/>
    </location>
</feature>
<keyword evidence="3" id="KW-1003">Cell membrane</keyword>
<dbReference type="Proteomes" id="UP000264006">
    <property type="component" value="Chromosome"/>
</dbReference>
<feature type="transmembrane region" description="Helical" evidence="7">
    <location>
        <begin position="277"/>
        <end position="299"/>
    </location>
</feature>
<keyword evidence="4 7" id="KW-0812">Transmembrane</keyword>
<dbReference type="InterPro" id="IPR020846">
    <property type="entry name" value="MFS_dom"/>
</dbReference>
<evidence type="ECO:0000313" key="10">
    <source>
        <dbReference type="Proteomes" id="UP000264006"/>
    </source>
</evidence>
<dbReference type="Gene3D" id="1.20.1250.20">
    <property type="entry name" value="MFS general substrate transporter like domains"/>
    <property type="match status" value="1"/>
</dbReference>
<dbReference type="GO" id="GO:0005886">
    <property type="term" value="C:plasma membrane"/>
    <property type="evidence" value="ECO:0007669"/>
    <property type="project" value="UniProtKB-SubCell"/>
</dbReference>
<feature type="transmembrane region" description="Helical" evidence="7">
    <location>
        <begin position="20"/>
        <end position="39"/>
    </location>
</feature>
<dbReference type="InterPro" id="IPR011701">
    <property type="entry name" value="MFS"/>
</dbReference>
<reference evidence="9 10" key="1">
    <citation type="submission" date="2018-09" db="EMBL/GenBank/DDBJ databases">
        <title>Complete genome sequence of Euzebya sp. DY32-46 isolated from seawater of Pacific Ocean.</title>
        <authorList>
            <person name="Xu L."/>
            <person name="Wu Y.-H."/>
            <person name="Xu X.-W."/>
        </authorList>
    </citation>
    <scope>NUCLEOTIDE SEQUENCE [LARGE SCALE GENOMIC DNA]</scope>
    <source>
        <strain evidence="9 10">DY32-46</strain>
    </source>
</reference>
<feature type="transmembrane region" description="Helical" evidence="7">
    <location>
        <begin position="305"/>
        <end position="326"/>
    </location>
</feature>
<dbReference type="InterPro" id="IPR036259">
    <property type="entry name" value="MFS_trans_sf"/>
</dbReference>
<organism evidence="9 10">
    <name type="scientific">Euzebya pacifica</name>
    <dbReference type="NCBI Taxonomy" id="1608957"/>
    <lineage>
        <taxon>Bacteria</taxon>
        <taxon>Bacillati</taxon>
        <taxon>Actinomycetota</taxon>
        <taxon>Nitriliruptoria</taxon>
        <taxon>Euzebyales</taxon>
    </lineage>
</organism>
<dbReference type="KEGG" id="euz:DVS28_a2693"/>
<evidence type="ECO:0000256" key="5">
    <source>
        <dbReference type="ARBA" id="ARBA00022989"/>
    </source>
</evidence>
<evidence type="ECO:0000256" key="4">
    <source>
        <dbReference type="ARBA" id="ARBA00022692"/>
    </source>
</evidence>
<dbReference type="EMBL" id="CP031165">
    <property type="protein sequence ID" value="AXV07372.1"/>
    <property type="molecule type" value="Genomic_DNA"/>
</dbReference>
<dbReference type="AlphaFoldDB" id="A0A346XYS5"/>
<dbReference type="PANTHER" id="PTHR23517">
    <property type="entry name" value="RESISTANCE PROTEIN MDTM, PUTATIVE-RELATED-RELATED"/>
    <property type="match status" value="1"/>
</dbReference>
<evidence type="ECO:0000256" key="6">
    <source>
        <dbReference type="ARBA" id="ARBA00023136"/>
    </source>
</evidence>
<keyword evidence="2" id="KW-0813">Transport</keyword>
<dbReference type="OrthoDB" id="5242249at2"/>
<evidence type="ECO:0000256" key="1">
    <source>
        <dbReference type="ARBA" id="ARBA00004651"/>
    </source>
</evidence>
<dbReference type="InterPro" id="IPR050171">
    <property type="entry name" value="MFS_Transporters"/>
</dbReference>